<dbReference type="InterPro" id="IPR033749">
    <property type="entry name" value="Polyprenyl_synt_CS"/>
</dbReference>
<organism evidence="7">
    <name type="scientific">bioreactor metagenome</name>
    <dbReference type="NCBI Taxonomy" id="1076179"/>
    <lineage>
        <taxon>unclassified sequences</taxon>
        <taxon>metagenomes</taxon>
        <taxon>ecological metagenomes</taxon>
    </lineage>
</organism>
<dbReference type="SFLD" id="SFLDS00005">
    <property type="entry name" value="Isoprenoid_Synthase_Type_I"/>
    <property type="match status" value="1"/>
</dbReference>
<evidence type="ECO:0000313" key="7">
    <source>
        <dbReference type="EMBL" id="MPM82411.1"/>
    </source>
</evidence>
<dbReference type="SUPFAM" id="SSF48576">
    <property type="entry name" value="Terpenoid synthases"/>
    <property type="match status" value="1"/>
</dbReference>
<dbReference type="InterPro" id="IPR053378">
    <property type="entry name" value="Prenyl_diphosphate_synthase"/>
</dbReference>
<dbReference type="EMBL" id="VSSQ01031506">
    <property type="protein sequence ID" value="MPM82411.1"/>
    <property type="molecule type" value="Genomic_DNA"/>
</dbReference>
<evidence type="ECO:0000256" key="6">
    <source>
        <dbReference type="ARBA" id="ARBA00023229"/>
    </source>
</evidence>
<dbReference type="CDD" id="cd00685">
    <property type="entry name" value="Trans_IPPS_HT"/>
    <property type="match status" value="1"/>
</dbReference>
<dbReference type="GO" id="GO:0004659">
    <property type="term" value="F:prenyltransferase activity"/>
    <property type="evidence" value="ECO:0007669"/>
    <property type="project" value="InterPro"/>
</dbReference>
<dbReference type="PROSITE" id="PS00723">
    <property type="entry name" value="POLYPRENYL_SYNTHASE_1"/>
    <property type="match status" value="1"/>
</dbReference>
<gene>
    <name evidence="7" type="ORF">SDC9_129472</name>
</gene>
<comment type="cofactor">
    <cofactor evidence="1">
        <name>Mg(2+)</name>
        <dbReference type="ChEBI" id="CHEBI:18420"/>
    </cofactor>
</comment>
<evidence type="ECO:0000256" key="3">
    <source>
        <dbReference type="ARBA" id="ARBA00022679"/>
    </source>
</evidence>
<dbReference type="NCBIfam" id="NF045485">
    <property type="entry name" value="FPPsyn"/>
    <property type="match status" value="1"/>
</dbReference>
<keyword evidence="5" id="KW-0460">Magnesium</keyword>
<keyword evidence="3" id="KW-0808">Transferase</keyword>
<dbReference type="PROSITE" id="PS00444">
    <property type="entry name" value="POLYPRENYL_SYNTHASE_2"/>
    <property type="match status" value="1"/>
</dbReference>
<dbReference type="InterPro" id="IPR000092">
    <property type="entry name" value="Polyprenyl_synt"/>
</dbReference>
<dbReference type="GO" id="GO:0008299">
    <property type="term" value="P:isoprenoid biosynthetic process"/>
    <property type="evidence" value="ECO:0007669"/>
    <property type="project" value="UniProtKB-KW"/>
</dbReference>
<evidence type="ECO:0000256" key="2">
    <source>
        <dbReference type="ARBA" id="ARBA00006706"/>
    </source>
</evidence>
<dbReference type="AlphaFoldDB" id="A0A645CZW0"/>
<name>A0A645CZW0_9ZZZZ</name>
<dbReference type="Pfam" id="PF00348">
    <property type="entry name" value="polyprenyl_synt"/>
    <property type="match status" value="1"/>
</dbReference>
<evidence type="ECO:0000256" key="1">
    <source>
        <dbReference type="ARBA" id="ARBA00001946"/>
    </source>
</evidence>
<keyword evidence="6" id="KW-0414">Isoprene biosynthesis</keyword>
<dbReference type="InterPro" id="IPR008949">
    <property type="entry name" value="Isoprenoid_synthase_dom_sf"/>
</dbReference>
<sequence>MNFDVYKREIEKWMESYFTSKPKNHQTYFEPMNYSLSIGGKRIRPMLMVLTYNMYNKSIEGVLPFAAAMEMIHTYSLIHDDLPCMDDDDLRRGKPTNHKVFGEAIATLAGDGLLNEAMIIMFHQCMDGDLKKIKAGNIISKAAGAEGMIKGQVIDINSEGKEITEDTLLEMHRNKTGALIKASILAGAALGDASEDHLKILGEFGEKLGLAFQVKDDILDVEGNLETLGKTQSDLNNHKTNFITMYGLDKCKEICKNLTEECYALLSKIEKNTEELESITKFLLERQY</sequence>
<dbReference type="GO" id="GO:0046872">
    <property type="term" value="F:metal ion binding"/>
    <property type="evidence" value="ECO:0007669"/>
    <property type="project" value="UniProtKB-KW"/>
</dbReference>
<dbReference type="GO" id="GO:0005737">
    <property type="term" value="C:cytoplasm"/>
    <property type="evidence" value="ECO:0007669"/>
    <property type="project" value="UniProtKB-ARBA"/>
</dbReference>
<dbReference type="SFLD" id="SFLDG01017">
    <property type="entry name" value="Polyprenyl_Transferase_Like"/>
    <property type="match status" value="1"/>
</dbReference>
<evidence type="ECO:0008006" key="8">
    <source>
        <dbReference type="Google" id="ProtNLM"/>
    </source>
</evidence>
<keyword evidence="4" id="KW-0479">Metal-binding</keyword>
<comment type="caution">
    <text evidence="7">The sequence shown here is derived from an EMBL/GenBank/DDBJ whole genome shotgun (WGS) entry which is preliminary data.</text>
</comment>
<accession>A0A645CZW0</accession>
<comment type="similarity">
    <text evidence="2">Belongs to the FPP/GGPP synthase family.</text>
</comment>
<reference evidence="7" key="1">
    <citation type="submission" date="2019-08" db="EMBL/GenBank/DDBJ databases">
        <authorList>
            <person name="Kucharzyk K."/>
            <person name="Murdoch R.W."/>
            <person name="Higgins S."/>
            <person name="Loffler F."/>
        </authorList>
    </citation>
    <scope>NUCLEOTIDE SEQUENCE</scope>
</reference>
<protein>
    <recommendedName>
        <fullName evidence="8">Farnesyl diphosphate synthase</fullName>
    </recommendedName>
</protein>
<dbReference type="FunFam" id="1.10.600.10:FF:000001">
    <property type="entry name" value="Geranylgeranyl diphosphate synthase"/>
    <property type="match status" value="1"/>
</dbReference>
<evidence type="ECO:0000256" key="4">
    <source>
        <dbReference type="ARBA" id="ARBA00022723"/>
    </source>
</evidence>
<dbReference type="PANTHER" id="PTHR43281:SF1">
    <property type="entry name" value="FARNESYL DIPHOSPHATE SYNTHASE"/>
    <property type="match status" value="1"/>
</dbReference>
<dbReference type="PANTHER" id="PTHR43281">
    <property type="entry name" value="FARNESYL DIPHOSPHATE SYNTHASE"/>
    <property type="match status" value="1"/>
</dbReference>
<dbReference type="Gene3D" id="1.10.600.10">
    <property type="entry name" value="Farnesyl Diphosphate Synthase"/>
    <property type="match status" value="1"/>
</dbReference>
<evidence type="ECO:0000256" key="5">
    <source>
        <dbReference type="ARBA" id="ARBA00022842"/>
    </source>
</evidence>
<proteinExistence type="inferred from homology"/>